<keyword evidence="3" id="KW-1185">Reference proteome</keyword>
<proteinExistence type="predicted"/>
<dbReference type="Pfam" id="PF00144">
    <property type="entry name" value="Beta-lactamase"/>
    <property type="match status" value="1"/>
</dbReference>
<dbReference type="InterPro" id="IPR050491">
    <property type="entry name" value="AmpC-like"/>
</dbReference>
<dbReference type="SUPFAM" id="SSF56601">
    <property type="entry name" value="beta-lactamase/transpeptidase-like"/>
    <property type="match status" value="1"/>
</dbReference>
<dbReference type="AlphaFoldDB" id="A0A0M0JPM0"/>
<dbReference type="PANTHER" id="PTHR46825:SF9">
    <property type="entry name" value="BETA-LACTAMASE-RELATED DOMAIN-CONTAINING PROTEIN"/>
    <property type="match status" value="1"/>
</dbReference>
<reference evidence="3" key="1">
    <citation type="journal article" date="2015" name="PLoS Genet.">
        <title>Genome Sequence and Transcriptome Analyses of Chrysochromulina tobin: Metabolic Tools for Enhanced Algal Fitness in the Prominent Order Prymnesiales (Haptophyceae).</title>
        <authorList>
            <person name="Hovde B.T."/>
            <person name="Deodato C.R."/>
            <person name="Hunsperger H.M."/>
            <person name="Ryken S.A."/>
            <person name="Yost W."/>
            <person name="Jha R.K."/>
            <person name="Patterson J."/>
            <person name="Monnat R.J. Jr."/>
            <person name="Barlow S.B."/>
            <person name="Starkenburg S.R."/>
            <person name="Cattolico R.A."/>
        </authorList>
    </citation>
    <scope>NUCLEOTIDE SEQUENCE</scope>
    <source>
        <strain evidence="3">CCMP291</strain>
    </source>
</reference>
<evidence type="ECO:0000313" key="2">
    <source>
        <dbReference type="EMBL" id="KOO28519.1"/>
    </source>
</evidence>
<protein>
    <submittedName>
        <fullName evidence="2">Beta-lactamase</fullName>
    </submittedName>
</protein>
<accession>A0A0M0JPM0</accession>
<dbReference type="Gene3D" id="3.40.710.10">
    <property type="entry name" value="DD-peptidase/beta-lactamase superfamily"/>
    <property type="match status" value="1"/>
</dbReference>
<name>A0A0M0JPM0_9EUKA</name>
<sequence>MTALLSAASLQSDLQAIVDTVAKKYNCSVSLGIRMPNDVKYSAAGGLVSEGTYPVAAQTSDRYAWGSVTKTMTGAAIMKRVASGELSLDSVAHTFVDAMLKSAKYPYDMSGLFSADKWSIPPEHQYDPKKVTIRQLLHMVSGVPDYDTDAYRHLQYTHASTGFSPLDILDYVHAPLMFQPGGPVPSGGSHHSSTNYCSVNFILLGLVLAEKTGASSWDAYDQGEILPLPLRERVHFASLTDLCGNVTAPVHGYDRQSYATSEGKQPFDVSSINCLAGWTAGNVIMDAQAAADWTFALYGPDEEVIPASAVQQMVNASLNGSYGLALFNFDKRWTNGTRATSYGHLGDTYGFTSIIAYFPSDKVGMAVATNLEQGQTMPSETVCLAINRVLDDIDGRLVPRKCVYASSSYYGGACQCEE</sequence>
<evidence type="ECO:0000259" key="1">
    <source>
        <dbReference type="Pfam" id="PF00144"/>
    </source>
</evidence>
<organism evidence="2 3">
    <name type="scientific">Chrysochromulina tobinii</name>
    <dbReference type="NCBI Taxonomy" id="1460289"/>
    <lineage>
        <taxon>Eukaryota</taxon>
        <taxon>Haptista</taxon>
        <taxon>Haptophyta</taxon>
        <taxon>Prymnesiophyceae</taxon>
        <taxon>Prymnesiales</taxon>
        <taxon>Chrysochromulinaceae</taxon>
        <taxon>Chrysochromulina</taxon>
    </lineage>
</organism>
<dbReference type="Proteomes" id="UP000037460">
    <property type="component" value="Unassembled WGS sequence"/>
</dbReference>
<feature type="domain" description="Beta-lactamase-related" evidence="1">
    <location>
        <begin position="29"/>
        <end position="374"/>
    </location>
</feature>
<dbReference type="EMBL" id="JWZX01002559">
    <property type="protein sequence ID" value="KOO28519.1"/>
    <property type="molecule type" value="Genomic_DNA"/>
</dbReference>
<dbReference type="InterPro" id="IPR001466">
    <property type="entry name" value="Beta-lactam-related"/>
</dbReference>
<evidence type="ECO:0000313" key="3">
    <source>
        <dbReference type="Proteomes" id="UP000037460"/>
    </source>
</evidence>
<gene>
    <name evidence="2" type="ORF">Ctob_003367</name>
</gene>
<dbReference type="PANTHER" id="PTHR46825">
    <property type="entry name" value="D-ALANYL-D-ALANINE-CARBOXYPEPTIDASE/ENDOPEPTIDASE AMPH"/>
    <property type="match status" value="1"/>
</dbReference>
<dbReference type="InterPro" id="IPR012338">
    <property type="entry name" value="Beta-lactam/transpept-like"/>
</dbReference>
<comment type="caution">
    <text evidence="2">The sequence shown here is derived from an EMBL/GenBank/DDBJ whole genome shotgun (WGS) entry which is preliminary data.</text>
</comment>